<name>A0A516KMM4_9CAUD</name>
<dbReference type="GO" id="GO:0003677">
    <property type="term" value="F:DNA binding"/>
    <property type="evidence" value="ECO:0007669"/>
    <property type="project" value="InterPro"/>
</dbReference>
<dbReference type="EMBL" id="MN043729">
    <property type="protein sequence ID" value="QDP42842.1"/>
    <property type="molecule type" value="Genomic_DNA"/>
</dbReference>
<dbReference type="SUPFAM" id="SSF47413">
    <property type="entry name" value="lambda repressor-like DNA-binding domains"/>
    <property type="match status" value="1"/>
</dbReference>
<dbReference type="Gene3D" id="1.10.260.40">
    <property type="entry name" value="lambda repressor-like DNA-binding domains"/>
    <property type="match status" value="1"/>
</dbReference>
<accession>A0A516KMM4</accession>
<feature type="domain" description="HTH cro/C1-type" evidence="1">
    <location>
        <begin position="7"/>
        <end position="67"/>
    </location>
</feature>
<evidence type="ECO:0000313" key="3">
    <source>
        <dbReference type="Proteomes" id="UP000317800"/>
    </source>
</evidence>
<protein>
    <submittedName>
        <fullName evidence="2">Helix-turn-helix protein</fullName>
    </submittedName>
</protein>
<keyword evidence="3" id="KW-1185">Reference proteome</keyword>
<proteinExistence type="predicted"/>
<dbReference type="Pfam" id="PF01381">
    <property type="entry name" value="HTH_3"/>
    <property type="match status" value="1"/>
</dbReference>
<reference evidence="2 3" key="1">
    <citation type="submission" date="2019-06" db="EMBL/GenBank/DDBJ databases">
        <authorList>
            <person name="Hertel R."/>
        </authorList>
    </citation>
    <scope>NUCLEOTIDE SEQUENCE [LARGE SCALE GENOMIC DNA]</scope>
</reference>
<evidence type="ECO:0000313" key="2">
    <source>
        <dbReference type="EMBL" id="QDP42842.1"/>
    </source>
</evidence>
<gene>
    <name evidence="2" type="ORF">Goe8_c00580</name>
</gene>
<evidence type="ECO:0000259" key="1">
    <source>
        <dbReference type="PROSITE" id="PS50943"/>
    </source>
</evidence>
<dbReference type="InterPro" id="IPR010982">
    <property type="entry name" value="Lambda_DNA-bd_dom_sf"/>
</dbReference>
<organism evidence="2 3">
    <name type="scientific">Bacillus phage vB_BmeM-Goe8</name>
    <dbReference type="NCBI Taxonomy" id="2593638"/>
    <lineage>
        <taxon>Viruses</taxon>
        <taxon>Duplodnaviria</taxon>
        <taxon>Heunggongvirae</taxon>
        <taxon>Uroviricota</taxon>
        <taxon>Caudoviricetes</taxon>
        <taxon>Herelleviridae</taxon>
        <taxon>Bastillevirinae</taxon>
        <taxon>Goettingenvirus</taxon>
        <taxon>Goettingenvirus goe8</taxon>
    </lineage>
</organism>
<dbReference type="Proteomes" id="UP000317800">
    <property type="component" value="Segment"/>
</dbReference>
<sequence>MKTPKRLKKYRTDAGLTIYTLADRLAKEMGKSVNYSSVSYWENGEKFPRQKTLRALEDMFGVGYRDLFDDLTPEEIEELENRSVKEEH</sequence>
<dbReference type="CDD" id="cd00093">
    <property type="entry name" value="HTH_XRE"/>
    <property type="match status" value="1"/>
</dbReference>
<dbReference type="InterPro" id="IPR001387">
    <property type="entry name" value="Cro/C1-type_HTH"/>
</dbReference>
<dbReference type="SMART" id="SM00530">
    <property type="entry name" value="HTH_XRE"/>
    <property type="match status" value="1"/>
</dbReference>
<dbReference type="PROSITE" id="PS50943">
    <property type="entry name" value="HTH_CROC1"/>
    <property type="match status" value="1"/>
</dbReference>